<organism evidence="1 2">
    <name type="scientific">Cellulomonas triticagri</name>
    <dbReference type="NCBI Taxonomy" id="2483352"/>
    <lineage>
        <taxon>Bacteria</taxon>
        <taxon>Bacillati</taxon>
        <taxon>Actinomycetota</taxon>
        <taxon>Actinomycetes</taxon>
        <taxon>Micrococcales</taxon>
        <taxon>Cellulomonadaceae</taxon>
        <taxon>Cellulomonas</taxon>
    </lineage>
</organism>
<gene>
    <name evidence="1" type="ORF">EBM89_20740</name>
</gene>
<dbReference type="Proteomes" id="UP000269289">
    <property type="component" value="Unassembled WGS sequence"/>
</dbReference>
<dbReference type="RefSeq" id="WP_122151423.1">
    <property type="nucleotide sequence ID" value="NZ_RFFI01000263.1"/>
</dbReference>
<dbReference type="AlphaFoldDB" id="A0A3M2II08"/>
<dbReference type="EMBL" id="RFFI01000263">
    <property type="protein sequence ID" value="RMI00759.1"/>
    <property type="molecule type" value="Genomic_DNA"/>
</dbReference>
<name>A0A3M2II08_9CELL</name>
<accession>A0A3M2II08</accession>
<keyword evidence="2" id="KW-1185">Reference proteome</keyword>
<evidence type="ECO:0000313" key="1">
    <source>
        <dbReference type="EMBL" id="RMI00759.1"/>
    </source>
</evidence>
<evidence type="ECO:0000313" key="2">
    <source>
        <dbReference type="Proteomes" id="UP000269289"/>
    </source>
</evidence>
<feature type="non-terminal residue" evidence="1">
    <location>
        <position position="1"/>
    </location>
</feature>
<protein>
    <submittedName>
        <fullName evidence="1">Type II secretion protein F</fullName>
    </submittedName>
</protein>
<sequence>DGGPDPAARVAGVLAATRLAADLGAPLADVLDGCARSLAADADAEAAVRAALAGPAQTTRLLTWLPLLAAGLGTVLGADVAGVLLDGRAGTGAGLLGLALTLAGRRWVDRLVAAARQSGDEPAPGP</sequence>
<comment type="caution">
    <text evidence="1">The sequence shown here is derived from an EMBL/GenBank/DDBJ whole genome shotgun (WGS) entry which is preliminary data.</text>
</comment>
<proteinExistence type="predicted"/>
<reference evidence="1 2" key="1">
    <citation type="submission" date="2018-10" db="EMBL/GenBank/DDBJ databases">
        <title>Isolation, diversity and antifungal activity of actinobacteria from wheat.</title>
        <authorList>
            <person name="Han C."/>
        </authorList>
    </citation>
    <scope>NUCLEOTIDE SEQUENCE [LARGE SCALE GENOMIC DNA]</scope>
    <source>
        <strain evidence="1 2">NEAU-YY56</strain>
    </source>
</reference>